<evidence type="ECO:0000313" key="2">
    <source>
        <dbReference type="Proteomes" id="UP000187181"/>
    </source>
</evidence>
<dbReference type="Proteomes" id="UP000187181">
    <property type="component" value="Unassembled WGS sequence"/>
</dbReference>
<dbReference type="AlphaFoldDB" id="A0A1R3XFE9"/>
<sequence length="68" mass="7701">MFDKGQKADAGIACKGMHCVIRPNAYTHKLPILSAYTCFLSYQLYIKHKNTYFVAQPRQRAPSLPAQV</sequence>
<name>A0A1R3XFE9_9BACT</name>
<dbReference type="EMBL" id="FTPP01000002">
    <property type="protein sequence ID" value="SIT90142.1"/>
    <property type="molecule type" value="Genomic_DNA"/>
</dbReference>
<protein>
    <submittedName>
        <fullName evidence="1">Uncharacterized protein</fullName>
    </submittedName>
</protein>
<proteinExistence type="predicted"/>
<accession>A0A1R3XFE9</accession>
<evidence type="ECO:0000313" key="1">
    <source>
        <dbReference type="EMBL" id="SIT90142.1"/>
    </source>
</evidence>
<reference evidence="2" key="1">
    <citation type="submission" date="2017-01" db="EMBL/GenBank/DDBJ databases">
        <authorList>
            <person name="Varghese N."/>
            <person name="Submissions S."/>
        </authorList>
    </citation>
    <scope>NUCLEOTIDE SEQUENCE [LARGE SCALE GENOMIC DNA]</scope>
    <source>
        <strain evidence="2">LP100</strain>
    </source>
</reference>
<dbReference type="STRING" id="1317125.SAMN05444128_2220"/>
<gene>
    <name evidence="1" type="ORF">SAMN05444128_2220</name>
</gene>
<keyword evidence="2" id="KW-1185">Reference proteome</keyword>
<organism evidence="1 2">
    <name type="scientific">Pontibacter indicus</name>
    <dbReference type="NCBI Taxonomy" id="1317125"/>
    <lineage>
        <taxon>Bacteria</taxon>
        <taxon>Pseudomonadati</taxon>
        <taxon>Bacteroidota</taxon>
        <taxon>Cytophagia</taxon>
        <taxon>Cytophagales</taxon>
        <taxon>Hymenobacteraceae</taxon>
        <taxon>Pontibacter</taxon>
    </lineage>
</organism>